<dbReference type="AlphaFoldDB" id="A0A7J6FA66"/>
<evidence type="ECO:0000313" key="3">
    <source>
        <dbReference type="Proteomes" id="UP000525078"/>
    </source>
</evidence>
<dbReference type="PANTHER" id="PTHR13413:SF0">
    <property type="entry name" value="YLP MOTIF-CONTAINING PROTEIN 1"/>
    <property type="match status" value="1"/>
</dbReference>
<dbReference type="EMBL" id="JAATIP010000142">
    <property type="protein sequence ID" value="KAF4367627.1"/>
    <property type="molecule type" value="Genomic_DNA"/>
</dbReference>
<gene>
    <name evidence="2" type="ORF">F8388_011266</name>
</gene>
<feature type="compositionally biased region" description="Pro residues" evidence="1">
    <location>
        <begin position="13"/>
        <end position="22"/>
    </location>
</feature>
<dbReference type="PANTHER" id="PTHR13413">
    <property type="entry name" value="YLP MOTIF CONTAINING PROTEIN NUCLEAR PROTEIN ZAP"/>
    <property type="match status" value="1"/>
</dbReference>
<comment type="caution">
    <text evidence="2">The sequence shown here is derived from an EMBL/GenBank/DDBJ whole genome shotgun (WGS) entry which is preliminary data.</text>
</comment>
<dbReference type="Gene3D" id="3.40.50.300">
    <property type="entry name" value="P-loop containing nucleotide triphosphate hydrolases"/>
    <property type="match status" value="1"/>
</dbReference>
<protein>
    <recommendedName>
        <fullName evidence="4">YLP motif-containing protein 1</fullName>
    </recommendedName>
</protein>
<sequence length="801" mass="89115">MEYQHHHQHPQQWRPPPRPPPIQGNTTICPTCSYSHFPFCPPPPSFPFHSDHAHYRPAFDPHRPPHPVNAMGNPNAHGGGFGHPGPYGQFAPQPSEYPGVEGDRNRKRPRVDDFGSGDFNPNCPLVDERRLKMIRDHGGVSGGSPVSRFGPGEDRRSHVLMENGRAESLGNEPPYSYTTNSNNNYHQPQHHHGYGLQHQNVNEPRYFPRPGGEMGHVQGPQFFGGQPPLPLSPPPPLPLDHPPVPASSELRVYSSHPQRPSSLFPVSSSAMAALPCPPIPETKSLPQSYFHNRPYLHTNTGFSTQESQVIHGTMPKQFGGEDRSFLLKHSSSSKPVVVDASQLFKKPHRATRPDHFVIILRGLPGSGKSYLAKMLRDVEVENGGAAPRIHSMDDYFMTEVEKVEESDASKSSGSVRGKKPVKKIVMEYCYEPEMEGAYRSSMLKAFKKTLEEGDFTFIIVDDRNLRVADFAQFWATAKFLMDAVRNPYESSLQRQNVQCGLSSIGYETECGASMKDLPYLAVFLSTGYEVYVLEASYKDPAGCAARNVHGFTLDDIQKMSQQWEEAPSFHLRLDVKSLVNGDDLKKSGIQEIQMLLSYNLIMHNFDYGCHICQVDMAMDDEDTDDIPSGLQGQNTDSIVASSIGDNAFDDSSKDGKSCHVEVENATEVKDLGRSKWSNELDEDDTEQTETNKGKLNALSGLIQAYGKEAKSVRWGDQSGYSGFSLSATKKSNTLSLIIGPGAGYNLKSNPLSEDCFKPRKSSGEPKQQSVFQEQLRAEHESFKAVFSRRQQRKGLDLEEDA</sequence>
<dbReference type="InterPro" id="IPR027417">
    <property type="entry name" value="P-loop_NTPase"/>
</dbReference>
<name>A0A7J6FA66_CANSA</name>
<reference evidence="2 3" key="1">
    <citation type="journal article" date="2020" name="bioRxiv">
        <title>Sequence and annotation of 42 cannabis genomes reveals extensive copy number variation in cannabinoid synthesis and pathogen resistance genes.</title>
        <authorList>
            <person name="Mckernan K.J."/>
            <person name="Helbert Y."/>
            <person name="Kane L.T."/>
            <person name="Ebling H."/>
            <person name="Zhang L."/>
            <person name="Liu B."/>
            <person name="Eaton Z."/>
            <person name="Mclaughlin S."/>
            <person name="Kingan S."/>
            <person name="Baybayan P."/>
            <person name="Concepcion G."/>
            <person name="Jordan M."/>
            <person name="Riva A."/>
            <person name="Barbazuk W."/>
            <person name="Harkins T."/>
        </authorList>
    </citation>
    <scope>NUCLEOTIDE SEQUENCE [LARGE SCALE GENOMIC DNA]</scope>
    <source>
        <strain evidence="3">cv. Jamaican Lion 4</strain>
        <tissue evidence="2">Leaf</tissue>
    </source>
</reference>
<feature type="region of interest" description="Disordered" evidence="1">
    <location>
        <begin position="1"/>
        <end position="24"/>
    </location>
</feature>
<evidence type="ECO:0000256" key="1">
    <source>
        <dbReference type="SAM" id="MobiDB-lite"/>
    </source>
</evidence>
<dbReference type="SUPFAM" id="SSF52540">
    <property type="entry name" value="P-loop containing nucleoside triphosphate hydrolases"/>
    <property type="match status" value="1"/>
</dbReference>
<feature type="region of interest" description="Disordered" evidence="1">
    <location>
        <begin position="136"/>
        <end position="155"/>
    </location>
</feature>
<dbReference type="Proteomes" id="UP000525078">
    <property type="component" value="Unassembled WGS sequence"/>
</dbReference>
<evidence type="ECO:0008006" key="4">
    <source>
        <dbReference type="Google" id="ProtNLM"/>
    </source>
</evidence>
<feature type="region of interest" description="Disordered" evidence="1">
    <location>
        <begin position="76"/>
        <end position="123"/>
    </location>
</feature>
<dbReference type="GO" id="GO:0032204">
    <property type="term" value="P:regulation of telomere maintenance"/>
    <property type="evidence" value="ECO:0007669"/>
    <property type="project" value="TreeGrafter"/>
</dbReference>
<accession>A0A7J6FA66</accession>
<feature type="region of interest" description="Disordered" evidence="1">
    <location>
        <begin position="671"/>
        <end position="691"/>
    </location>
</feature>
<dbReference type="InterPro" id="IPR026314">
    <property type="entry name" value="YLP_motif_con_p1"/>
</dbReference>
<evidence type="ECO:0000313" key="2">
    <source>
        <dbReference type="EMBL" id="KAF4367627.1"/>
    </source>
</evidence>
<proteinExistence type="predicted"/>
<organism evidence="2 3">
    <name type="scientific">Cannabis sativa</name>
    <name type="common">Hemp</name>
    <name type="synonym">Marijuana</name>
    <dbReference type="NCBI Taxonomy" id="3483"/>
    <lineage>
        <taxon>Eukaryota</taxon>
        <taxon>Viridiplantae</taxon>
        <taxon>Streptophyta</taxon>
        <taxon>Embryophyta</taxon>
        <taxon>Tracheophyta</taxon>
        <taxon>Spermatophyta</taxon>
        <taxon>Magnoliopsida</taxon>
        <taxon>eudicotyledons</taxon>
        <taxon>Gunneridae</taxon>
        <taxon>Pentapetalae</taxon>
        <taxon>rosids</taxon>
        <taxon>fabids</taxon>
        <taxon>Rosales</taxon>
        <taxon>Cannabaceae</taxon>
        <taxon>Cannabis</taxon>
    </lineage>
</organism>
<dbReference type="GO" id="GO:0005634">
    <property type="term" value="C:nucleus"/>
    <property type="evidence" value="ECO:0007669"/>
    <property type="project" value="InterPro"/>
</dbReference>